<accession>A0A3B0ST24</accession>
<evidence type="ECO:0000313" key="3">
    <source>
        <dbReference type="EMBL" id="VAW03599.1"/>
    </source>
</evidence>
<evidence type="ECO:0000256" key="1">
    <source>
        <dbReference type="ARBA" id="ARBA00022741"/>
    </source>
</evidence>
<dbReference type="Pfam" id="PF03969">
    <property type="entry name" value="AFG1_ATPase"/>
    <property type="match status" value="1"/>
</dbReference>
<keyword evidence="1" id="KW-0547">Nucleotide-binding</keyword>
<protein>
    <submittedName>
        <fullName evidence="3">ATPase</fullName>
    </submittedName>
</protein>
<dbReference type="InterPro" id="IPR005654">
    <property type="entry name" value="ATPase_AFG1-like"/>
</dbReference>
<evidence type="ECO:0000256" key="2">
    <source>
        <dbReference type="ARBA" id="ARBA00022840"/>
    </source>
</evidence>
<dbReference type="Gene3D" id="3.40.50.300">
    <property type="entry name" value="P-loop containing nucleotide triphosphate hydrolases"/>
    <property type="match status" value="1"/>
</dbReference>
<gene>
    <name evidence="3" type="ORF">MNBD_ALPHA05-2094</name>
</gene>
<sequence length="307" mass="34809">MDIFFNNLALAAKRRVHLHEFMSEVHDRIAAWRNADEKTRRRHKAYNRKNPDDPIAPAAHDIARGALVLCFDEFQVTDIADAMILGRLFEALFANGVVVVATSNRAPDDLYKDGLNRQLFVPFIELLKSKLGVFHLRAAKDYRLAKLEGAPVYYQPLDRDADKAMDAAWKKMISGAREHAENLTVAGRILTAPRTARGAARFEFAELCERPLGARDYIALVRHFDTLFIDHIPVMTPDKRNEAKRFVTLIDAIYDRRTKLVCSADGEPDALYEAGDGAFEFERTASRLVEMRSAAYLGADRRELDED</sequence>
<dbReference type="PANTHER" id="PTHR12169">
    <property type="entry name" value="ATPASE N2B"/>
    <property type="match status" value="1"/>
</dbReference>
<reference evidence="3" key="1">
    <citation type="submission" date="2018-06" db="EMBL/GenBank/DDBJ databases">
        <authorList>
            <person name="Zhirakovskaya E."/>
        </authorList>
    </citation>
    <scope>NUCLEOTIDE SEQUENCE</scope>
</reference>
<proteinExistence type="predicted"/>
<dbReference type="GO" id="GO:0005524">
    <property type="term" value="F:ATP binding"/>
    <property type="evidence" value="ECO:0007669"/>
    <property type="project" value="UniProtKB-KW"/>
</dbReference>
<dbReference type="PANTHER" id="PTHR12169:SF6">
    <property type="entry name" value="AFG1-LIKE ATPASE"/>
    <property type="match status" value="1"/>
</dbReference>
<name>A0A3B0ST24_9ZZZZ</name>
<dbReference type="GO" id="GO:0016887">
    <property type="term" value="F:ATP hydrolysis activity"/>
    <property type="evidence" value="ECO:0007669"/>
    <property type="project" value="InterPro"/>
</dbReference>
<keyword evidence="2" id="KW-0067">ATP-binding</keyword>
<dbReference type="NCBIfam" id="NF040713">
    <property type="entry name" value="ZapE"/>
    <property type="match status" value="1"/>
</dbReference>
<dbReference type="SUPFAM" id="SSF52540">
    <property type="entry name" value="P-loop containing nucleoside triphosphate hydrolases"/>
    <property type="match status" value="1"/>
</dbReference>
<dbReference type="GO" id="GO:0005737">
    <property type="term" value="C:cytoplasm"/>
    <property type="evidence" value="ECO:0007669"/>
    <property type="project" value="TreeGrafter"/>
</dbReference>
<dbReference type="InterPro" id="IPR027417">
    <property type="entry name" value="P-loop_NTPase"/>
</dbReference>
<dbReference type="AlphaFoldDB" id="A0A3B0ST24"/>
<organism evidence="3">
    <name type="scientific">hydrothermal vent metagenome</name>
    <dbReference type="NCBI Taxonomy" id="652676"/>
    <lineage>
        <taxon>unclassified sequences</taxon>
        <taxon>metagenomes</taxon>
        <taxon>ecological metagenomes</taxon>
    </lineage>
</organism>
<dbReference type="EMBL" id="UOEH01000401">
    <property type="protein sequence ID" value="VAW03599.1"/>
    <property type="molecule type" value="Genomic_DNA"/>
</dbReference>